<evidence type="ECO:0000313" key="2">
    <source>
        <dbReference type="Proteomes" id="UP000838756"/>
    </source>
</evidence>
<name>A0A8S4SRC4_9NEOP</name>
<organism evidence="1 2">
    <name type="scientific">Pararge aegeria aegeria</name>
    <dbReference type="NCBI Taxonomy" id="348720"/>
    <lineage>
        <taxon>Eukaryota</taxon>
        <taxon>Metazoa</taxon>
        <taxon>Ecdysozoa</taxon>
        <taxon>Arthropoda</taxon>
        <taxon>Hexapoda</taxon>
        <taxon>Insecta</taxon>
        <taxon>Pterygota</taxon>
        <taxon>Neoptera</taxon>
        <taxon>Endopterygota</taxon>
        <taxon>Lepidoptera</taxon>
        <taxon>Glossata</taxon>
        <taxon>Ditrysia</taxon>
        <taxon>Papilionoidea</taxon>
        <taxon>Nymphalidae</taxon>
        <taxon>Satyrinae</taxon>
        <taxon>Satyrini</taxon>
        <taxon>Parargina</taxon>
        <taxon>Pararge</taxon>
    </lineage>
</organism>
<dbReference type="EMBL" id="CAKXAJ010026493">
    <property type="protein sequence ID" value="CAH2269072.1"/>
    <property type="molecule type" value="Genomic_DNA"/>
</dbReference>
<proteinExistence type="predicted"/>
<dbReference type="AlphaFoldDB" id="A0A8S4SRC4"/>
<protein>
    <submittedName>
        <fullName evidence="1">Jg27020 protein</fullName>
    </submittedName>
</protein>
<evidence type="ECO:0000313" key="1">
    <source>
        <dbReference type="EMBL" id="CAH2269072.1"/>
    </source>
</evidence>
<gene>
    <name evidence="1" type="primary">jg27020</name>
    <name evidence="1" type="ORF">PAEG_LOCUS27363</name>
</gene>
<accession>A0A8S4SRC4</accession>
<sequence>MSPQLPIHHYSISRLVRHPGREGVVPTVLRSAVTTQHVIFTFFNGEGNIARKPESSTKCFQRCVESTTEHGGQQHYLLLIVEGDSCSIMDRYWGDVMMMLKLLCVEAAGWQITQLPLPLILSKVSYEVTNEI</sequence>
<comment type="caution">
    <text evidence="1">The sequence shown here is derived from an EMBL/GenBank/DDBJ whole genome shotgun (WGS) entry which is preliminary data.</text>
</comment>
<keyword evidence="2" id="KW-1185">Reference proteome</keyword>
<reference evidence="1" key="1">
    <citation type="submission" date="2022-03" db="EMBL/GenBank/DDBJ databases">
        <authorList>
            <person name="Lindestad O."/>
        </authorList>
    </citation>
    <scope>NUCLEOTIDE SEQUENCE</scope>
</reference>
<dbReference type="Proteomes" id="UP000838756">
    <property type="component" value="Unassembled WGS sequence"/>
</dbReference>